<keyword evidence="2 4" id="KW-0413">Isomerase</keyword>
<dbReference type="Gene3D" id="2.40.100.10">
    <property type="entry name" value="Cyclophilin-like"/>
    <property type="match status" value="1"/>
</dbReference>
<dbReference type="GO" id="GO:0003755">
    <property type="term" value="F:peptidyl-prolyl cis-trans isomerase activity"/>
    <property type="evidence" value="ECO:0007669"/>
    <property type="project" value="UniProtKB-UniRule"/>
</dbReference>
<dbReference type="Proteomes" id="UP000317430">
    <property type="component" value="Unassembled WGS sequence"/>
</dbReference>
<name>A0A5C5SDS9_9STRE</name>
<keyword evidence="2" id="KW-0732">Signal</keyword>
<dbReference type="PANTHER" id="PTHR45625">
    <property type="entry name" value="PEPTIDYL-PROLYL CIS-TRANS ISOMERASE-RELATED"/>
    <property type="match status" value="1"/>
</dbReference>
<dbReference type="PRINTS" id="PR00153">
    <property type="entry name" value="CSAPPISMRASE"/>
</dbReference>
<feature type="signal peptide" evidence="2">
    <location>
        <begin position="1"/>
        <end position="21"/>
    </location>
</feature>
<evidence type="ECO:0000256" key="1">
    <source>
        <dbReference type="ARBA" id="ARBA00002388"/>
    </source>
</evidence>
<dbReference type="EC" id="5.2.1.8" evidence="2"/>
<gene>
    <name evidence="4" type="ORF">FRX57_03405</name>
</gene>
<proteinExistence type="inferred from homology"/>
<dbReference type="PROSITE" id="PS50072">
    <property type="entry name" value="CSA_PPIASE_2"/>
    <property type="match status" value="1"/>
</dbReference>
<comment type="caution">
    <text evidence="4">The sequence shown here is derived from an EMBL/GenBank/DDBJ whole genome shotgun (WGS) entry which is preliminary data.</text>
</comment>
<keyword evidence="5" id="KW-1185">Reference proteome</keyword>
<evidence type="ECO:0000313" key="5">
    <source>
        <dbReference type="Proteomes" id="UP000317430"/>
    </source>
</evidence>
<organism evidence="4 5">
    <name type="scientific">Streptococcus cuniculipharyngis</name>
    <dbReference type="NCBI Taxonomy" id="1562651"/>
    <lineage>
        <taxon>Bacteria</taxon>
        <taxon>Bacillati</taxon>
        <taxon>Bacillota</taxon>
        <taxon>Bacilli</taxon>
        <taxon>Lactobacillales</taxon>
        <taxon>Streptococcaceae</taxon>
        <taxon>Streptococcus</taxon>
    </lineage>
</organism>
<sequence length="257" mass="28036">MKKSVLTGLFALILLAGCGNQSTNSQNTTASTERNNSSALAQRLETLNKANFPQLSPEVADNEAQVKLITSQGDITIKLFPEYAPLAVKNFLTHAKEGYYKGLTFHRVINNFMIQSGDPKGDGTGGESIWNGKDASIDSGMGFANEVSDYLYNIRGALAMANAGPDTNGSQFYIVQNKDNMIGKLNPQLYPEKLFEAYQKGGYPQGDGNYTVFGQVTQGMDVVDKIAESPTDSKDKPLTDIIIEDIQILKDYPKTDK</sequence>
<dbReference type="PROSITE" id="PS51257">
    <property type="entry name" value="PROKAR_LIPOPROTEIN"/>
    <property type="match status" value="1"/>
</dbReference>
<evidence type="ECO:0000256" key="2">
    <source>
        <dbReference type="RuleBase" id="RU363019"/>
    </source>
</evidence>
<accession>A0A5C5SDS9</accession>
<dbReference type="SUPFAM" id="SSF50891">
    <property type="entry name" value="Cyclophilin-like"/>
    <property type="match status" value="1"/>
</dbReference>
<protein>
    <recommendedName>
        <fullName evidence="2">Peptidyl-prolyl cis-trans isomerase</fullName>
        <shortName evidence="2">PPIase</shortName>
        <ecNumber evidence="2">5.2.1.8</ecNumber>
    </recommendedName>
</protein>
<dbReference type="AlphaFoldDB" id="A0A5C5SDS9"/>
<dbReference type="InterPro" id="IPR002130">
    <property type="entry name" value="Cyclophilin-type_PPIase_dom"/>
</dbReference>
<comment type="catalytic activity">
    <reaction evidence="2">
        <text>[protein]-peptidylproline (omega=180) = [protein]-peptidylproline (omega=0)</text>
        <dbReference type="Rhea" id="RHEA:16237"/>
        <dbReference type="Rhea" id="RHEA-COMP:10747"/>
        <dbReference type="Rhea" id="RHEA-COMP:10748"/>
        <dbReference type="ChEBI" id="CHEBI:83833"/>
        <dbReference type="ChEBI" id="CHEBI:83834"/>
        <dbReference type="EC" id="5.2.1.8"/>
    </reaction>
</comment>
<feature type="chain" id="PRO_5039758665" description="Peptidyl-prolyl cis-trans isomerase" evidence="2">
    <location>
        <begin position="22"/>
        <end position="257"/>
    </location>
</feature>
<dbReference type="RefSeq" id="WP_146566642.1">
    <property type="nucleotide sequence ID" value="NZ_VOHL01000001.1"/>
</dbReference>
<dbReference type="InterPro" id="IPR044666">
    <property type="entry name" value="Cyclophilin_A-like"/>
</dbReference>
<dbReference type="EMBL" id="VOHL01000001">
    <property type="protein sequence ID" value="TWS99257.1"/>
    <property type="molecule type" value="Genomic_DNA"/>
</dbReference>
<keyword evidence="2" id="KW-0697">Rotamase</keyword>
<reference evidence="4 5" key="1">
    <citation type="submission" date="2019-08" db="EMBL/GenBank/DDBJ databases">
        <authorList>
            <person name="Lei W."/>
        </authorList>
    </citation>
    <scope>NUCLEOTIDE SEQUENCE [LARGE SCALE GENOMIC DNA]</scope>
    <source>
        <strain evidence="4 5">CCUG 66496</strain>
    </source>
</reference>
<dbReference type="OrthoDB" id="9807797at2"/>
<feature type="domain" description="PPIase cyclophilin-type" evidence="3">
    <location>
        <begin position="73"/>
        <end position="248"/>
    </location>
</feature>
<evidence type="ECO:0000313" key="4">
    <source>
        <dbReference type="EMBL" id="TWS99257.1"/>
    </source>
</evidence>
<comment type="function">
    <text evidence="1 2">PPIases accelerate the folding of proteins. It catalyzes the cis-trans isomerization of proline imidic peptide bonds in oligopeptides.</text>
</comment>
<dbReference type="Pfam" id="PF00160">
    <property type="entry name" value="Pro_isomerase"/>
    <property type="match status" value="1"/>
</dbReference>
<dbReference type="InterPro" id="IPR029000">
    <property type="entry name" value="Cyclophilin-like_dom_sf"/>
</dbReference>
<dbReference type="CDD" id="cd00317">
    <property type="entry name" value="cyclophilin"/>
    <property type="match status" value="1"/>
</dbReference>
<comment type="similarity">
    <text evidence="2">Belongs to the cyclophilin-type PPIase family.</text>
</comment>
<dbReference type="PANTHER" id="PTHR45625:SF16">
    <property type="entry name" value="PEPTIDYL-PROLYL CIS-TRANS ISOMERASE"/>
    <property type="match status" value="1"/>
</dbReference>
<evidence type="ECO:0000259" key="3">
    <source>
        <dbReference type="PROSITE" id="PS50072"/>
    </source>
</evidence>